<dbReference type="InterPro" id="IPR050498">
    <property type="entry name" value="Ycf3"/>
</dbReference>
<dbReference type="InterPro" id="IPR019734">
    <property type="entry name" value="TPR_rpt"/>
</dbReference>
<keyword evidence="1" id="KW-0677">Repeat</keyword>
<evidence type="ECO:0000256" key="1">
    <source>
        <dbReference type="ARBA" id="ARBA00022737"/>
    </source>
</evidence>
<protein>
    <submittedName>
        <fullName evidence="4">Uncharacterized protein</fullName>
    </submittedName>
</protein>
<dbReference type="PROSITE" id="PS50293">
    <property type="entry name" value="TPR_REGION"/>
    <property type="match status" value="1"/>
</dbReference>
<feature type="transmembrane region" description="Helical" evidence="3">
    <location>
        <begin position="7"/>
        <end position="25"/>
    </location>
</feature>
<keyword evidence="3" id="KW-1133">Transmembrane helix</keyword>
<evidence type="ECO:0000313" key="4">
    <source>
        <dbReference type="EMBL" id="SVB17672.1"/>
    </source>
</evidence>
<dbReference type="SMART" id="SM00028">
    <property type="entry name" value="TPR"/>
    <property type="match status" value="3"/>
</dbReference>
<evidence type="ECO:0000256" key="2">
    <source>
        <dbReference type="ARBA" id="ARBA00022803"/>
    </source>
</evidence>
<keyword evidence="3" id="KW-0812">Transmembrane</keyword>
<keyword evidence="2" id="KW-0802">TPR repeat</keyword>
<organism evidence="4">
    <name type="scientific">marine metagenome</name>
    <dbReference type="NCBI Taxonomy" id="408172"/>
    <lineage>
        <taxon>unclassified sequences</taxon>
        <taxon>metagenomes</taxon>
        <taxon>ecological metagenomes</taxon>
    </lineage>
</organism>
<evidence type="ECO:0000256" key="3">
    <source>
        <dbReference type="SAM" id="Phobius"/>
    </source>
</evidence>
<keyword evidence="3" id="KW-0472">Membrane</keyword>
<proteinExistence type="predicted"/>
<dbReference type="Gene3D" id="1.25.40.10">
    <property type="entry name" value="Tetratricopeptide repeat domain"/>
    <property type="match status" value="1"/>
</dbReference>
<dbReference type="InterPro" id="IPR011990">
    <property type="entry name" value="TPR-like_helical_dom_sf"/>
</dbReference>
<reference evidence="4" key="1">
    <citation type="submission" date="2018-05" db="EMBL/GenBank/DDBJ databases">
        <authorList>
            <person name="Lanie J.A."/>
            <person name="Ng W.-L."/>
            <person name="Kazmierczak K.M."/>
            <person name="Andrzejewski T.M."/>
            <person name="Davidsen T.M."/>
            <person name="Wayne K.J."/>
            <person name="Tettelin H."/>
            <person name="Glass J.I."/>
            <person name="Rusch D."/>
            <person name="Podicherti R."/>
            <person name="Tsui H.-C.T."/>
            <person name="Winkler M.E."/>
        </authorList>
    </citation>
    <scope>NUCLEOTIDE SEQUENCE</scope>
</reference>
<dbReference type="PANTHER" id="PTHR44858">
    <property type="entry name" value="TETRATRICOPEPTIDE REPEAT PROTEIN 6"/>
    <property type="match status" value="1"/>
</dbReference>
<dbReference type="Pfam" id="PF13432">
    <property type="entry name" value="TPR_16"/>
    <property type="match status" value="2"/>
</dbReference>
<dbReference type="PROSITE" id="PS50005">
    <property type="entry name" value="TPR"/>
    <property type="match status" value="3"/>
</dbReference>
<dbReference type="EMBL" id="UINC01031511">
    <property type="protein sequence ID" value="SVB17672.1"/>
    <property type="molecule type" value="Genomic_DNA"/>
</dbReference>
<dbReference type="AlphaFoldDB" id="A0A382BVY1"/>
<name>A0A382BVY1_9ZZZZ</name>
<sequence length="249" mass="28716">MPRKIKVLWIVCILMVFFGFIYFSIQDKFKAHRDKEEARVKQEFRIKKKQMALKEVDRGQTFKVDPIKKIKELNALGKYEDAVRYAEAVATLNPNQSRIYTWWGISLVKSGKREEAIDKFVKAARLDASYSKTYLYWGLTLAMDGNPKAAIKKYEKVIELEPESSNAYAYFGAALEQLGDYSGAVEKLERALEIMPNNANVFSILTDALFHQKKYKEAWGVVKKARKARVKISSKSLNRLTKVFPEPIQ</sequence>
<dbReference type="PANTHER" id="PTHR44858:SF1">
    <property type="entry name" value="UDP-N-ACETYLGLUCOSAMINE--PEPTIDE N-ACETYLGLUCOSAMINYLTRANSFERASE SPINDLY-RELATED"/>
    <property type="match status" value="1"/>
</dbReference>
<gene>
    <name evidence="4" type="ORF">METZ01_LOCUS170526</name>
</gene>
<accession>A0A382BVY1</accession>
<dbReference type="SUPFAM" id="SSF48452">
    <property type="entry name" value="TPR-like"/>
    <property type="match status" value="1"/>
</dbReference>